<dbReference type="InterPro" id="IPR016181">
    <property type="entry name" value="Acyl_CoA_acyltransferase"/>
</dbReference>
<evidence type="ECO:0000259" key="3">
    <source>
        <dbReference type="PROSITE" id="PS51186"/>
    </source>
</evidence>
<dbReference type="InterPro" id="IPR000182">
    <property type="entry name" value="GNAT_dom"/>
</dbReference>
<keyword evidence="5" id="KW-1185">Reference proteome</keyword>
<feature type="domain" description="N-acetyltransferase" evidence="3">
    <location>
        <begin position="1"/>
        <end position="166"/>
    </location>
</feature>
<dbReference type="Pfam" id="PF00583">
    <property type="entry name" value="Acetyltransf_1"/>
    <property type="match status" value="1"/>
</dbReference>
<organism evidence="4 5">
    <name type="scientific">Maribacter arenosus</name>
    <dbReference type="NCBI Taxonomy" id="1854708"/>
    <lineage>
        <taxon>Bacteria</taxon>
        <taxon>Pseudomonadati</taxon>
        <taxon>Bacteroidota</taxon>
        <taxon>Flavobacteriia</taxon>
        <taxon>Flavobacteriales</taxon>
        <taxon>Flavobacteriaceae</taxon>
        <taxon>Maribacter</taxon>
    </lineage>
</organism>
<evidence type="ECO:0000256" key="1">
    <source>
        <dbReference type="ARBA" id="ARBA00022679"/>
    </source>
</evidence>
<dbReference type="RefSeq" id="WP_188314420.1">
    <property type="nucleotide sequence ID" value="NZ_JABTCG010000004.1"/>
</dbReference>
<evidence type="ECO:0000313" key="5">
    <source>
        <dbReference type="Proteomes" id="UP000598350"/>
    </source>
</evidence>
<evidence type="ECO:0000256" key="2">
    <source>
        <dbReference type="ARBA" id="ARBA00023315"/>
    </source>
</evidence>
<dbReference type="CDD" id="cd04301">
    <property type="entry name" value="NAT_SF"/>
    <property type="match status" value="1"/>
</dbReference>
<comment type="caution">
    <text evidence="4">The sequence shown here is derived from an EMBL/GenBank/DDBJ whole genome shotgun (WGS) entry which is preliminary data.</text>
</comment>
<evidence type="ECO:0000313" key="4">
    <source>
        <dbReference type="EMBL" id="MBD0851292.1"/>
    </source>
</evidence>
<dbReference type="SUPFAM" id="SSF55729">
    <property type="entry name" value="Acyl-CoA N-acyltransferases (Nat)"/>
    <property type="match status" value="1"/>
</dbReference>
<dbReference type="PANTHER" id="PTHR43877:SF2">
    <property type="entry name" value="AMINOALKYLPHOSPHONATE N-ACETYLTRANSFERASE-RELATED"/>
    <property type="match status" value="1"/>
</dbReference>
<accession>A0ABR7VFH9</accession>
<dbReference type="Gene3D" id="3.40.630.30">
    <property type="match status" value="1"/>
</dbReference>
<dbReference type="Proteomes" id="UP000598350">
    <property type="component" value="Unassembled WGS sequence"/>
</dbReference>
<sequence length="166" mass="19760">MIRHAKISEIRDILSVTRDCAEFMIKNGIYQWNQFYPSRTIFEKDIARSELFVLEKDNRIIGTLVVSSLMDKEYLPVQWLTPNSQNIYVHRLSVLPKHQGQGYARKLMDFAENFAKEHGYISIRLDTFSQNKRNQKFYESRGYQKLGDIYFPKQSEHPFHCYELVL</sequence>
<dbReference type="PROSITE" id="PS51186">
    <property type="entry name" value="GNAT"/>
    <property type="match status" value="1"/>
</dbReference>
<gene>
    <name evidence="4" type="ORF">HPE63_11490</name>
</gene>
<keyword evidence="2" id="KW-0012">Acyltransferase</keyword>
<reference evidence="4 5" key="1">
    <citation type="submission" date="2020-05" db="EMBL/GenBank/DDBJ databases">
        <title>The draft genome sequence of Maribacter arenosus CAU 1321.</title>
        <authorList>
            <person name="Mu L."/>
        </authorList>
    </citation>
    <scope>NUCLEOTIDE SEQUENCE [LARGE SCALE GENOMIC DNA]</scope>
    <source>
        <strain evidence="4 5">CAU 1321</strain>
    </source>
</reference>
<name>A0ABR7VFH9_9FLAO</name>
<dbReference type="InterPro" id="IPR050832">
    <property type="entry name" value="Bact_Acetyltransf"/>
</dbReference>
<protein>
    <submittedName>
        <fullName evidence="4">GNAT family N-acetyltransferase</fullName>
    </submittedName>
</protein>
<keyword evidence="1" id="KW-0808">Transferase</keyword>
<dbReference type="EMBL" id="JABTCG010000004">
    <property type="protein sequence ID" value="MBD0851292.1"/>
    <property type="molecule type" value="Genomic_DNA"/>
</dbReference>
<proteinExistence type="predicted"/>
<dbReference type="PANTHER" id="PTHR43877">
    <property type="entry name" value="AMINOALKYLPHOSPHONATE N-ACETYLTRANSFERASE-RELATED-RELATED"/>
    <property type="match status" value="1"/>
</dbReference>